<dbReference type="eggNOG" id="COG0812">
    <property type="taxonomic scope" value="Bacteria"/>
</dbReference>
<dbReference type="AlphaFoldDB" id="I2NDW4"/>
<dbReference type="HAMAP" id="MF_00037">
    <property type="entry name" value="MurB"/>
    <property type="match status" value="1"/>
</dbReference>
<keyword evidence="13 20" id="KW-0133">Cell shape</keyword>
<comment type="pathway">
    <text evidence="4 20">Cell wall biogenesis; peptidoglycan biosynthesis.</text>
</comment>
<evidence type="ECO:0000256" key="5">
    <source>
        <dbReference type="ARBA" id="ARBA00010485"/>
    </source>
</evidence>
<evidence type="ECO:0000256" key="17">
    <source>
        <dbReference type="ARBA" id="ARBA00023316"/>
    </source>
</evidence>
<keyword evidence="8 20" id="KW-0963">Cytoplasm</keyword>
<evidence type="ECO:0000256" key="14">
    <source>
        <dbReference type="ARBA" id="ARBA00022984"/>
    </source>
</evidence>
<evidence type="ECO:0000259" key="21">
    <source>
        <dbReference type="PROSITE" id="PS51387"/>
    </source>
</evidence>
<dbReference type="UniPathway" id="UPA00219"/>
<dbReference type="EC" id="1.3.1.98" evidence="6 20"/>
<dbReference type="GO" id="GO:0071555">
    <property type="term" value="P:cell wall organization"/>
    <property type="evidence" value="ECO:0007669"/>
    <property type="project" value="UniProtKB-KW"/>
</dbReference>
<keyword evidence="16 20" id="KW-0131">Cell cycle</keyword>
<protein>
    <recommendedName>
        <fullName evidence="7 20">UDP-N-acetylenolpyruvoylglucosamine reductase</fullName>
        <ecNumber evidence="6 20">1.3.1.98</ecNumber>
    </recommendedName>
    <alternativeName>
        <fullName evidence="18 20">UDP-N-acetylmuramate dehydrogenase</fullName>
    </alternativeName>
</protein>
<comment type="cofactor">
    <cofactor evidence="1 20">
        <name>FAD</name>
        <dbReference type="ChEBI" id="CHEBI:57692"/>
    </cofactor>
</comment>
<evidence type="ECO:0000256" key="18">
    <source>
        <dbReference type="ARBA" id="ARBA00031026"/>
    </source>
</evidence>
<dbReference type="Pfam" id="PF02873">
    <property type="entry name" value="MurB_C"/>
    <property type="match status" value="1"/>
</dbReference>
<evidence type="ECO:0000256" key="19">
    <source>
        <dbReference type="ARBA" id="ARBA00048914"/>
    </source>
</evidence>
<dbReference type="PANTHER" id="PTHR21071">
    <property type="entry name" value="UDP-N-ACETYLENOLPYRUVOYLGLUCOSAMINE REDUCTASE"/>
    <property type="match status" value="1"/>
</dbReference>
<dbReference type="InterPro" id="IPR016167">
    <property type="entry name" value="FAD-bd_PCMH_sub1"/>
</dbReference>
<dbReference type="GO" id="GO:0009252">
    <property type="term" value="P:peptidoglycan biosynthetic process"/>
    <property type="evidence" value="ECO:0007669"/>
    <property type="project" value="UniProtKB-UniRule"/>
</dbReference>
<reference evidence="22 23" key="1">
    <citation type="submission" date="2012-04" db="EMBL/GenBank/DDBJ databases">
        <authorList>
            <person name="Harkins D.M."/>
            <person name="Madupu R."/>
            <person name="Durkin A.S."/>
            <person name="Torralba M."/>
            <person name="Methe B."/>
            <person name="Sutton G.G."/>
            <person name="Nelson K.E."/>
        </authorList>
    </citation>
    <scope>NUCLEOTIDE SEQUENCE [LARGE SCALE GENOMIC DNA]</scope>
    <source>
        <strain evidence="22 23">HK411</strain>
    </source>
</reference>
<keyword evidence="12 20" id="KW-0521">NADP</keyword>
<dbReference type="EMBL" id="AJMU01000072">
    <property type="protein sequence ID" value="EIG24025.1"/>
    <property type="molecule type" value="Genomic_DNA"/>
</dbReference>
<evidence type="ECO:0000313" key="22">
    <source>
        <dbReference type="EMBL" id="EIG24025.1"/>
    </source>
</evidence>
<name>I2NDW4_9PAST</name>
<dbReference type="Gene3D" id="3.30.465.10">
    <property type="match status" value="1"/>
</dbReference>
<evidence type="ECO:0000256" key="11">
    <source>
        <dbReference type="ARBA" id="ARBA00022827"/>
    </source>
</evidence>
<keyword evidence="10 20" id="KW-0285">Flavoprotein</keyword>
<dbReference type="GO" id="GO:0008762">
    <property type="term" value="F:UDP-N-acetylmuramate dehydrogenase activity"/>
    <property type="evidence" value="ECO:0007669"/>
    <property type="project" value="UniProtKB-UniRule"/>
</dbReference>
<dbReference type="Gene3D" id="3.90.78.10">
    <property type="entry name" value="UDP-N-acetylenolpyruvoylglucosamine reductase, C-terminal domain"/>
    <property type="match status" value="1"/>
</dbReference>
<keyword evidence="11 20" id="KW-0274">FAD</keyword>
<gene>
    <name evidence="20 22" type="primary">murB</name>
    <name evidence="22" type="ORF">HMPREF1054_1065</name>
</gene>
<dbReference type="Proteomes" id="UP000003345">
    <property type="component" value="Unassembled WGS sequence"/>
</dbReference>
<dbReference type="InterPro" id="IPR006094">
    <property type="entry name" value="Oxid_FAD_bind_N"/>
</dbReference>
<dbReference type="Gene3D" id="3.30.43.10">
    <property type="entry name" value="Uridine Diphospho-n-acetylenolpyruvylglucosamine Reductase, domain 2"/>
    <property type="match status" value="1"/>
</dbReference>
<dbReference type="PATRIC" id="fig|1095743.3.peg.1701"/>
<evidence type="ECO:0000256" key="1">
    <source>
        <dbReference type="ARBA" id="ARBA00001974"/>
    </source>
</evidence>
<dbReference type="GO" id="GO:0071949">
    <property type="term" value="F:FAD binding"/>
    <property type="evidence" value="ECO:0007669"/>
    <property type="project" value="InterPro"/>
</dbReference>
<dbReference type="InterPro" id="IPR036635">
    <property type="entry name" value="MurB_C_sf"/>
</dbReference>
<dbReference type="InterPro" id="IPR011601">
    <property type="entry name" value="MurB_C"/>
</dbReference>
<feature type="active site" description="Proton donor" evidence="20">
    <location>
        <position position="241"/>
    </location>
</feature>
<dbReference type="NCBIfam" id="TIGR00179">
    <property type="entry name" value="murB"/>
    <property type="match status" value="1"/>
</dbReference>
<comment type="caution">
    <text evidence="22">The sequence shown here is derived from an EMBL/GenBank/DDBJ whole genome shotgun (WGS) entry which is preliminary data.</text>
</comment>
<dbReference type="InterPro" id="IPR003170">
    <property type="entry name" value="MurB"/>
</dbReference>
<comment type="catalytic activity">
    <reaction evidence="19 20">
        <text>UDP-N-acetyl-alpha-D-muramate + NADP(+) = UDP-N-acetyl-3-O-(1-carboxyvinyl)-alpha-D-glucosamine + NADPH + H(+)</text>
        <dbReference type="Rhea" id="RHEA:12248"/>
        <dbReference type="ChEBI" id="CHEBI:15378"/>
        <dbReference type="ChEBI" id="CHEBI:57783"/>
        <dbReference type="ChEBI" id="CHEBI:58349"/>
        <dbReference type="ChEBI" id="CHEBI:68483"/>
        <dbReference type="ChEBI" id="CHEBI:70757"/>
        <dbReference type="EC" id="1.3.1.98"/>
    </reaction>
</comment>
<evidence type="ECO:0000256" key="2">
    <source>
        <dbReference type="ARBA" id="ARBA00003921"/>
    </source>
</evidence>
<dbReference type="InterPro" id="IPR016166">
    <property type="entry name" value="FAD-bd_PCMH"/>
</dbReference>
<dbReference type="GO" id="GO:0051301">
    <property type="term" value="P:cell division"/>
    <property type="evidence" value="ECO:0007669"/>
    <property type="project" value="UniProtKB-KW"/>
</dbReference>
<sequence>MLKCPKFSNRLNIMQSLTPFHTFHLPTKASEIIEYTNVEQLLTAWQTATNANQPVLLLGQGSNVLFTDDFHGVVLVNKMQGIEQHEDADFYYLHVQGGQNWHELVKTALSLGIYGLENLALIPGVAGSAPIQNIGAYGVEFANVCDFVDVVHLPTGEHSQLSKEACRFGYRDSIFKHEYKDEYAIIAVGLKLPKAWAPVLNYGSLAQFEPETVTAQQVFEEVCAVRSSKLPNPDEFGNAGSFFKNPVIDAVTFQQIQTAYPHIPNYPQADGTVKLAAGWLIDQCGLKGFQVGGAAVHAQQALVLINKENATGMDIVNLAKAVRQQVRDKFDVELHPEVRFMGKNGEIDSELITR</sequence>
<comment type="subcellular location">
    <subcellularLocation>
        <location evidence="3 20">Cytoplasm</location>
    </subcellularLocation>
</comment>
<dbReference type="InterPro" id="IPR016169">
    <property type="entry name" value="FAD-bd_PCMH_sub2"/>
</dbReference>
<feature type="active site" evidence="20">
    <location>
        <position position="337"/>
    </location>
</feature>
<keyword evidence="14 20" id="KW-0573">Peptidoglycan synthesis</keyword>
<evidence type="ECO:0000256" key="13">
    <source>
        <dbReference type="ARBA" id="ARBA00022960"/>
    </source>
</evidence>
<comment type="similarity">
    <text evidence="5 20">Belongs to the MurB family.</text>
</comment>
<dbReference type="NCBIfam" id="NF000755">
    <property type="entry name" value="PRK00046.1"/>
    <property type="match status" value="1"/>
</dbReference>
<comment type="function">
    <text evidence="2 20">Cell wall formation.</text>
</comment>
<evidence type="ECO:0000256" key="9">
    <source>
        <dbReference type="ARBA" id="ARBA00022618"/>
    </source>
</evidence>
<keyword evidence="17 20" id="KW-0961">Cell wall biogenesis/degradation</keyword>
<dbReference type="Pfam" id="PF01565">
    <property type="entry name" value="FAD_binding_4"/>
    <property type="match status" value="1"/>
</dbReference>
<evidence type="ECO:0000256" key="7">
    <source>
        <dbReference type="ARBA" id="ARBA00015188"/>
    </source>
</evidence>
<keyword evidence="15 20" id="KW-0560">Oxidoreductase</keyword>
<evidence type="ECO:0000313" key="23">
    <source>
        <dbReference type="Proteomes" id="UP000003345"/>
    </source>
</evidence>
<evidence type="ECO:0000256" key="20">
    <source>
        <dbReference type="HAMAP-Rule" id="MF_00037"/>
    </source>
</evidence>
<dbReference type="NCBIfam" id="NF010478">
    <property type="entry name" value="PRK13903.1"/>
    <property type="match status" value="1"/>
</dbReference>
<evidence type="ECO:0000256" key="12">
    <source>
        <dbReference type="ARBA" id="ARBA00022857"/>
    </source>
</evidence>
<evidence type="ECO:0000256" key="8">
    <source>
        <dbReference type="ARBA" id="ARBA00022490"/>
    </source>
</evidence>
<feature type="active site" evidence="20">
    <location>
        <position position="171"/>
    </location>
</feature>
<evidence type="ECO:0000256" key="3">
    <source>
        <dbReference type="ARBA" id="ARBA00004496"/>
    </source>
</evidence>
<evidence type="ECO:0000256" key="6">
    <source>
        <dbReference type="ARBA" id="ARBA00012518"/>
    </source>
</evidence>
<dbReference type="GO" id="GO:0005829">
    <property type="term" value="C:cytosol"/>
    <property type="evidence" value="ECO:0007669"/>
    <property type="project" value="TreeGrafter"/>
</dbReference>
<dbReference type="SUPFAM" id="SSF56194">
    <property type="entry name" value="Uridine diphospho-N-Acetylenolpyruvylglucosamine reductase, MurB, C-terminal domain"/>
    <property type="match status" value="1"/>
</dbReference>
<dbReference type="SUPFAM" id="SSF56176">
    <property type="entry name" value="FAD-binding/transporter-associated domain-like"/>
    <property type="match status" value="1"/>
</dbReference>
<organism evidence="22 23">
    <name type="scientific">Haemophilus paraphrohaemolyticus HK411</name>
    <dbReference type="NCBI Taxonomy" id="1095743"/>
    <lineage>
        <taxon>Bacteria</taxon>
        <taxon>Pseudomonadati</taxon>
        <taxon>Pseudomonadota</taxon>
        <taxon>Gammaproteobacteria</taxon>
        <taxon>Pasteurellales</taxon>
        <taxon>Pasteurellaceae</taxon>
        <taxon>Haemophilus</taxon>
    </lineage>
</organism>
<accession>I2NDW4</accession>
<evidence type="ECO:0000256" key="4">
    <source>
        <dbReference type="ARBA" id="ARBA00004752"/>
    </source>
</evidence>
<dbReference type="GO" id="GO:0008360">
    <property type="term" value="P:regulation of cell shape"/>
    <property type="evidence" value="ECO:0007669"/>
    <property type="project" value="UniProtKB-KW"/>
</dbReference>
<proteinExistence type="inferred from homology"/>
<keyword evidence="9 20" id="KW-0132">Cell division</keyword>
<evidence type="ECO:0000256" key="16">
    <source>
        <dbReference type="ARBA" id="ARBA00023306"/>
    </source>
</evidence>
<dbReference type="PROSITE" id="PS51387">
    <property type="entry name" value="FAD_PCMH"/>
    <property type="match status" value="1"/>
</dbReference>
<dbReference type="InterPro" id="IPR036318">
    <property type="entry name" value="FAD-bd_PCMH-like_sf"/>
</dbReference>
<evidence type="ECO:0000256" key="10">
    <source>
        <dbReference type="ARBA" id="ARBA00022630"/>
    </source>
</evidence>
<dbReference type="PANTHER" id="PTHR21071:SF4">
    <property type="entry name" value="UDP-N-ACETYLENOLPYRUVOYLGLUCOSAMINE REDUCTASE"/>
    <property type="match status" value="1"/>
</dbReference>
<evidence type="ECO:0000256" key="15">
    <source>
        <dbReference type="ARBA" id="ARBA00023002"/>
    </source>
</evidence>
<feature type="domain" description="FAD-binding PCMH-type" evidence="21">
    <location>
        <begin position="25"/>
        <end position="195"/>
    </location>
</feature>